<organism evidence="6 7">
    <name type="scientific">Halalkalibacter akibai (strain ATCC 43226 / DSM 21942 / CIP 109018 / JCM 9157 / 1139)</name>
    <name type="common">Bacillus akibai</name>
    <dbReference type="NCBI Taxonomy" id="1236973"/>
    <lineage>
        <taxon>Bacteria</taxon>
        <taxon>Bacillati</taxon>
        <taxon>Bacillota</taxon>
        <taxon>Bacilli</taxon>
        <taxon>Bacillales</taxon>
        <taxon>Bacillaceae</taxon>
        <taxon>Halalkalibacter</taxon>
    </lineage>
</organism>
<evidence type="ECO:0000256" key="3">
    <source>
        <dbReference type="ARBA" id="ARBA00022777"/>
    </source>
</evidence>
<evidence type="ECO:0000256" key="1">
    <source>
        <dbReference type="ARBA" id="ARBA00000085"/>
    </source>
</evidence>
<dbReference type="Proteomes" id="UP000018896">
    <property type="component" value="Unassembled WGS sequence"/>
</dbReference>
<keyword evidence="3 6" id="KW-0418">Kinase</keyword>
<evidence type="ECO:0000313" key="7">
    <source>
        <dbReference type="Proteomes" id="UP000018896"/>
    </source>
</evidence>
<dbReference type="EC" id="2.7.13.3" evidence="2"/>
<dbReference type="Gene3D" id="3.30.450.20">
    <property type="entry name" value="PAS domain"/>
    <property type="match status" value="1"/>
</dbReference>
<protein>
    <recommendedName>
        <fullName evidence="2">histidine kinase</fullName>
        <ecNumber evidence="2">2.7.13.3</ecNumber>
    </recommendedName>
</protein>
<dbReference type="RefSeq" id="WP_052013180.1">
    <property type="nucleotide sequence ID" value="NZ_BAUV01000029.1"/>
</dbReference>
<evidence type="ECO:0000256" key="2">
    <source>
        <dbReference type="ARBA" id="ARBA00012438"/>
    </source>
</evidence>
<reference evidence="6 7" key="1">
    <citation type="journal article" date="2014" name="Genome Announc.">
        <title>Draft Genome Sequences of Three Alkaliphilic Bacillus Strains, Bacillus wakoensis JCM 9140T, Bacillus akibai JCM 9157T, and Bacillus hemicellulosilyticus JCM 9152T.</title>
        <authorList>
            <person name="Yuki M."/>
            <person name="Oshima K."/>
            <person name="Suda W."/>
            <person name="Oshida Y."/>
            <person name="Kitamura K."/>
            <person name="Iida T."/>
            <person name="Hattori M."/>
            <person name="Ohkuma M."/>
        </authorList>
    </citation>
    <scope>NUCLEOTIDE SEQUENCE [LARGE SCALE GENOMIC DNA]</scope>
    <source>
        <strain evidence="6 7">JCM 9157</strain>
    </source>
</reference>
<dbReference type="AlphaFoldDB" id="W4QVN5"/>
<keyword evidence="7" id="KW-1185">Reference proteome</keyword>
<dbReference type="Pfam" id="PF00512">
    <property type="entry name" value="HisKA"/>
    <property type="match status" value="1"/>
</dbReference>
<dbReference type="SUPFAM" id="SSF47384">
    <property type="entry name" value="Homodimeric domain of signal transducing histidine kinase"/>
    <property type="match status" value="1"/>
</dbReference>
<evidence type="ECO:0000256" key="4">
    <source>
        <dbReference type="ARBA" id="ARBA00023012"/>
    </source>
</evidence>
<dbReference type="OrthoDB" id="9815750at2"/>
<gene>
    <name evidence="6" type="ORF">JCM9157_3312</name>
</gene>
<dbReference type="InterPro" id="IPR003661">
    <property type="entry name" value="HisK_dim/P_dom"/>
</dbReference>
<dbReference type="EMBL" id="BAUV01000029">
    <property type="protein sequence ID" value="GAE36161.1"/>
    <property type="molecule type" value="Genomic_DNA"/>
</dbReference>
<evidence type="ECO:0000313" key="6">
    <source>
        <dbReference type="EMBL" id="GAE36161.1"/>
    </source>
</evidence>
<dbReference type="Gene3D" id="1.10.287.130">
    <property type="match status" value="1"/>
</dbReference>
<dbReference type="STRING" id="1236973.JCM9157_3312"/>
<dbReference type="eggNOG" id="COG4191">
    <property type="taxonomic scope" value="Bacteria"/>
</dbReference>
<comment type="caution">
    <text evidence="6">The sequence shown here is derived from an EMBL/GenBank/DDBJ whole genome shotgun (WGS) entry which is preliminary data.</text>
</comment>
<proteinExistence type="predicted"/>
<comment type="catalytic activity">
    <reaction evidence="1">
        <text>ATP + protein L-histidine = ADP + protein N-phospho-L-histidine.</text>
        <dbReference type="EC" id="2.7.13.3"/>
    </reaction>
</comment>
<evidence type="ECO:0000259" key="5">
    <source>
        <dbReference type="Pfam" id="PF00512"/>
    </source>
</evidence>
<keyword evidence="4" id="KW-0902">Two-component regulatory system</keyword>
<dbReference type="CDD" id="cd00082">
    <property type="entry name" value="HisKA"/>
    <property type="match status" value="1"/>
</dbReference>
<sequence>MKNEYFKQSENKVRKIINKLQIPIIIRLDTYVLLANEIAQKQFMVNEKEPVLQLFFEKFDQNFRDSPDNNQKEFHFTTNDKKKFYLVNSIKVSFEEEKAILHSFVDITHEKENEQLIVRSEKMNIAGELAASIAHELRNPLTAIKGFFKILKESEDNGQELYYRVIEDELSRIEQISS</sequence>
<dbReference type="InterPro" id="IPR036097">
    <property type="entry name" value="HisK_dim/P_sf"/>
</dbReference>
<keyword evidence="3 6" id="KW-0808">Transferase</keyword>
<accession>W4QVN5</accession>
<dbReference type="GO" id="GO:0000155">
    <property type="term" value="F:phosphorelay sensor kinase activity"/>
    <property type="evidence" value="ECO:0007669"/>
    <property type="project" value="InterPro"/>
</dbReference>
<feature type="domain" description="Signal transduction histidine kinase dimerisation/phosphoacceptor" evidence="5">
    <location>
        <begin position="127"/>
        <end position="176"/>
    </location>
</feature>
<name>W4QVN5_HALA3</name>